<dbReference type="EMBL" id="JARVKF010000079">
    <property type="protein sequence ID" value="KAK9423284.1"/>
    <property type="molecule type" value="Genomic_DNA"/>
</dbReference>
<comment type="caution">
    <text evidence="1">The sequence shown here is derived from an EMBL/GenBank/DDBJ whole genome shotgun (WGS) entry which is preliminary data.</text>
</comment>
<accession>A0ABR2V9Q5</accession>
<evidence type="ECO:0000313" key="1">
    <source>
        <dbReference type="EMBL" id="KAK9423284.1"/>
    </source>
</evidence>
<protein>
    <submittedName>
        <fullName evidence="1">F-box domain-containing protein</fullName>
    </submittedName>
</protein>
<evidence type="ECO:0000313" key="2">
    <source>
        <dbReference type="Proteomes" id="UP001408356"/>
    </source>
</evidence>
<keyword evidence="2" id="KW-1185">Reference proteome</keyword>
<name>A0ABR2V9Q5_9PEZI</name>
<dbReference type="Proteomes" id="UP001408356">
    <property type="component" value="Unassembled WGS sequence"/>
</dbReference>
<proteinExistence type="predicted"/>
<gene>
    <name evidence="1" type="ORF">SUNI508_04178</name>
</gene>
<organism evidence="1 2">
    <name type="scientific">Seiridium unicorne</name>
    <dbReference type="NCBI Taxonomy" id="138068"/>
    <lineage>
        <taxon>Eukaryota</taxon>
        <taxon>Fungi</taxon>
        <taxon>Dikarya</taxon>
        <taxon>Ascomycota</taxon>
        <taxon>Pezizomycotina</taxon>
        <taxon>Sordariomycetes</taxon>
        <taxon>Xylariomycetidae</taxon>
        <taxon>Amphisphaeriales</taxon>
        <taxon>Sporocadaceae</taxon>
        <taxon>Seiridium</taxon>
    </lineage>
</organism>
<sequence length="150" mass="17421">MLHISDYEEDAAATAQLIRCPKRLEIFTFGNYYNNLFYLDLAMFRAWLLIHKDSLREICIGYLSASGTGILLDVSDFPNLRTLTLSRYSFLRDLHFSAADSCLLAPKLESFTWSFSIFDQYQESWTDFGESEERWLMQFAKAAAYKPLPL</sequence>
<reference evidence="1 2" key="1">
    <citation type="journal article" date="2024" name="J. Plant Pathol.">
        <title>Sequence and assembly of the genome of Seiridium unicorne, isolate CBS 538.82, causal agent of cypress canker disease.</title>
        <authorList>
            <person name="Scali E."/>
            <person name="Rocca G.D."/>
            <person name="Danti R."/>
            <person name="Garbelotto M."/>
            <person name="Barberini S."/>
            <person name="Baroncelli R."/>
            <person name="Emiliani G."/>
        </authorList>
    </citation>
    <scope>NUCLEOTIDE SEQUENCE [LARGE SCALE GENOMIC DNA]</scope>
    <source>
        <strain evidence="1 2">BM-138-508</strain>
    </source>
</reference>